<sequence>MGKRGRESSLAHHRKKRKPDFPAWYGRVLSRHLYDDCDPEDFDEDLFELDDEEKQIVDNDLEPDECYCDGNSEDSEGGIKENPNCICQREDEERSVQGSDAEHYYEMKEVRQERKRELYKENTELEKEKSERIVFEQEKEDEINAAWKVFKKKAKKYKKKGKSIPLESLRT</sequence>
<organism evidence="2 3">
    <name type="scientific">Mollisia scopiformis</name>
    <name type="common">Conifer needle endophyte fungus</name>
    <name type="synonym">Phialocephala scopiformis</name>
    <dbReference type="NCBI Taxonomy" id="149040"/>
    <lineage>
        <taxon>Eukaryota</taxon>
        <taxon>Fungi</taxon>
        <taxon>Dikarya</taxon>
        <taxon>Ascomycota</taxon>
        <taxon>Pezizomycotina</taxon>
        <taxon>Leotiomycetes</taxon>
        <taxon>Helotiales</taxon>
        <taxon>Mollisiaceae</taxon>
        <taxon>Mollisia</taxon>
    </lineage>
</organism>
<evidence type="ECO:0000313" key="3">
    <source>
        <dbReference type="Proteomes" id="UP000070700"/>
    </source>
</evidence>
<dbReference type="GeneID" id="28830449"/>
<dbReference type="EMBL" id="KQ947434">
    <property type="protein sequence ID" value="KUJ08701.1"/>
    <property type="molecule type" value="Genomic_DNA"/>
</dbReference>
<reference evidence="2 3" key="1">
    <citation type="submission" date="2015-10" db="EMBL/GenBank/DDBJ databases">
        <title>Full genome of DAOMC 229536 Phialocephala scopiformis, a fungal endophyte of spruce producing the potent anti-insectan compound rugulosin.</title>
        <authorList>
            <consortium name="DOE Joint Genome Institute"/>
            <person name="Walker A.K."/>
            <person name="Frasz S.L."/>
            <person name="Seifert K.A."/>
            <person name="Miller J.D."/>
            <person name="Mondo S.J."/>
            <person name="Labutti K."/>
            <person name="Lipzen A."/>
            <person name="Dockter R."/>
            <person name="Kennedy M."/>
            <person name="Grigoriev I.V."/>
            <person name="Spatafora J.W."/>
        </authorList>
    </citation>
    <scope>NUCLEOTIDE SEQUENCE [LARGE SCALE GENOMIC DNA]</scope>
    <source>
        <strain evidence="2 3">CBS 120377</strain>
    </source>
</reference>
<feature type="coiled-coil region" evidence="1">
    <location>
        <begin position="108"/>
        <end position="140"/>
    </location>
</feature>
<dbReference type="Proteomes" id="UP000070700">
    <property type="component" value="Unassembled WGS sequence"/>
</dbReference>
<dbReference type="AlphaFoldDB" id="A0A132B8K2"/>
<name>A0A132B8K2_MOLSC</name>
<proteinExistence type="predicted"/>
<evidence type="ECO:0000256" key="1">
    <source>
        <dbReference type="SAM" id="Coils"/>
    </source>
</evidence>
<protein>
    <submittedName>
        <fullName evidence="2">Uncharacterized protein</fullName>
    </submittedName>
</protein>
<keyword evidence="1" id="KW-0175">Coiled coil</keyword>
<evidence type="ECO:0000313" key="2">
    <source>
        <dbReference type="EMBL" id="KUJ08701.1"/>
    </source>
</evidence>
<dbReference type="KEGG" id="psco:LY89DRAFT_741548"/>
<keyword evidence="3" id="KW-1185">Reference proteome</keyword>
<dbReference type="RefSeq" id="XP_018063056.1">
    <property type="nucleotide sequence ID" value="XM_018220723.1"/>
</dbReference>
<gene>
    <name evidence="2" type="ORF">LY89DRAFT_741548</name>
</gene>
<dbReference type="InParanoid" id="A0A132B8K2"/>
<accession>A0A132B8K2</accession>